<keyword evidence="3" id="KW-1185">Reference proteome</keyword>
<feature type="compositionally biased region" description="Polar residues" evidence="1">
    <location>
        <begin position="21"/>
        <end position="36"/>
    </location>
</feature>
<reference evidence="2 3" key="1">
    <citation type="journal article" date="2019" name="Gigascience">
        <title>Whole-genome sequence of the oriental lung fluke Paragonimus westermani.</title>
        <authorList>
            <person name="Oey H."/>
            <person name="Zakrzewski M."/>
            <person name="Narain K."/>
            <person name="Devi K.R."/>
            <person name="Agatsuma T."/>
            <person name="Nawaratna S."/>
            <person name="Gobert G.N."/>
            <person name="Jones M.K."/>
            <person name="Ragan M.A."/>
            <person name="McManus D.P."/>
            <person name="Krause L."/>
        </authorList>
    </citation>
    <scope>NUCLEOTIDE SEQUENCE [LARGE SCALE GENOMIC DNA]</scope>
    <source>
        <strain evidence="2 3">IND2009</strain>
    </source>
</reference>
<comment type="caution">
    <text evidence="2">The sequence shown here is derived from an EMBL/GenBank/DDBJ whole genome shotgun (WGS) entry which is preliminary data.</text>
</comment>
<dbReference type="EMBL" id="QNGE01000037">
    <property type="protein sequence ID" value="KAA3682279.1"/>
    <property type="molecule type" value="Genomic_DNA"/>
</dbReference>
<evidence type="ECO:0000313" key="3">
    <source>
        <dbReference type="Proteomes" id="UP000324629"/>
    </source>
</evidence>
<name>A0A5J4P3F7_9TREM</name>
<evidence type="ECO:0000256" key="1">
    <source>
        <dbReference type="SAM" id="MobiDB-lite"/>
    </source>
</evidence>
<dbReference type="AlphaFoldDB" id="A0A5J4P3F7"/>
<evidence type="ECO:0000313" key="2">
    <source>
        <dbReference type="EMBL" id="KAA3682279.1"/>
    </source>
</evidence>
<feature type="region of interest" description="Disordered" evidence="1">
    <location>
        <begin position="1"/>
        <end position="55"/>
    </location>
</feature>
<feature type="region of interest" description="Disordered" evidence="1">
    <location>
        <begin position="103"/>
        <end position="130"/>
    </location>
</feature>
<dbReference type="Proteomes" id="UP000324629">
    <property type="component" value="Unassembled WGS sequence"/>
</dbReference>
<sequence>MPRDNESEFNSESSPSKKIVNRQQQEHVTAQSNDITSHGLKVKTQKSMKAEQNLAQQKIGRVSNILVEVKGSKKRSGCSSTTVNFVLHGQRSNQCNKWARTSESVNRLNERKYTSESSPKQKLDNRDTSWGQLGESNALEYEKHSDEKVIEDFGDMKEGTKRKRNNKEWVCKCTSMSSCNKRARPLSLSPERMHINDPGSTFCCPCKRNRSSSVSWYEPLICPCDYEKEARNYTDPQGTQHRAMTDENFMDNLYNIFNDVDNDITPAGVKNSPPTKLRKSISPETLNLLKSVEKPEVLDSISRRGLNREFEHGPTVPSALLSKSHRTDDKRSFESAPVSFRKEDSKIQRQVTPPVGQPSSRNIEQLSNTTCPTVTYYPVAQLPYFSTQTLPALTQAIPQNWLPPSLFIVPSHNTFTQVCTPSLLTQQFLPSTQMFGSYITPTVSPNILQPTLNIPKGFHSIGFC</sequence>
<protein>
    <submittedName>
        <fullName evidence="2">Uncharacterized protein</fullName>
    </submittedName>
</protein>
<accession>A0A5J4P3F7</accession>
<gene>
    <name evidence="2" type="ORF">DEA37_0008809</name>
</gene>
<feature type="region of interest" description="Disordered" evidence="1">
    <location>
        <begin position="309"/>
        <end position="362"/>
    </location>
</feature>
<feature type="compositionally biased region" description="Basic and acidic residues" evidence="1">
    <location>
        <begin position="108"/>
        <end position="127"/>
    </location>
</feature>
<organism evidence="2 3">
    <name type="scientific">Paragonimus westermani</name>
    <dbReference type="NCBI Taxonomy" id="34504"/>
    <lineage>
        <taxon>Eukaryota</taxon>
        <taxon>Metazoa</taxon>
        <taxon>Spiralia</taxon>
        <taxon>Lophotrochozoa</taxon>
        <taxon>Platyhelminthes</taxon>
        <taxon>Trematoda</taxon>
        <taxon>Digenea</taxon>
        <taxon>Plagiorchiida</taxon>
        <taxon>Troglotremata</taxon>
        <taxon>Troglotrematidae</taxon>
        <taxon>Paragonimus</taxon>
    </lineage>
</organism>
<proteinExistence type="predicted"/>